<feature type="region of interest" description="Disordered" evidence="4">
    <location>
        <begin position="72"/>
        <end position="91"/>
    </location>
</feature>
<accession>A0A5N6PEW3</accession>
<evidence type="ECO:0000256" key="3">
    <source>
        <dbReference type="PROSITE-ProRule" id="PRU00357"/>
    </source>
</evidence>
<evidence type="ECO:0000256" key="1">
    <source>
        <dbReference type="ARBA" id="ARBA00004123"/>
    </source>
</evidence>
<proteinExistence type="predicted"/>
<organism evidence="6 7">
    <name type="scientific">Mikania micrantha</name>
    <name type="common">bitter vine</name>
    <dbReference type="NCBI Taxonomy" id="192012"/>
    <lineage>
        <taxon>Eukaryota</taxon>
        <taxon>Viridiplantae</taxon>
        <taxon>Streptophyta</taxon>
        <taxon>Embryophyta</taxon>
        <taxon>Tracheophyta</taxon>
        <taxon>Spermatophyta</taxon>
        <taxon>Magnoliopsida</taxon>
        <taxon>eudicotyledons</taxon>
        <taxon>Gunneridae</taxon>
        <taxon>Pentapetalae</taxon>
        <taxon>asterids</taxon>
        <taxon>campanulids</taxon>
        <taxon>Asterales</taxon>
        <taxon>Asteraceae</taxon>
        <taxon>Asteroideae</taxon>
        <taxon>Heliantheae alliance</taxon>
        <taxon>Eupatorieae</taxon>
        <taxon>Mikania</taxon>
    </lineage>
</organism>
<dbReference type="PANTHER" id="PTHR31874:SF41">
    <property type="entry name" value="CCT MOTIF FAMILY PROTEIN"/>
    <property type="match status" value="1"/>
</dbReference>
<dbReference type="AlphaFoldDB" id="A0A5N6PEW3"/>
<sequence>MGKISLLKSPKKEEQLVPVSGSGFETDFKGSLGIKKEGDQDTHAMRTTYDEFNWDHLIECEHEHSMFNDKDQASGVRDQDHHKHKHKHQDGDLIGSLIKGEICGMFWQEDADEQEEDERQTSLNLNLNYQEVIDAWSGRGPCRADDFARSISDNRYMGEVPVMKDVKTKREASVLKYKKKRQNRLFSTKIRYEVRKLNADKRPRLKVTGYEVGSWVGTETGPQTTVELD</sequence>
<dbReference type="GO" id="GO:0005634">
    <property type="term" value="C:nucleus"/>
    <property type="evidence" value="ECO:0007669"/>
    <property type="project" value="UniProtKB-SubCell"/>
</dbReference>
<evidence type="ECO:0000256" key="2">
    <source>
        <dbReference type="ARBA" id="ARBA00023242"/>
    </source>
</evidence>
<feature type="compositionally biased region" description="Basic and acidic residues" evidence="4">
    <location>
        <begin position="72"/>
        <end position="81"/>
    </location>
</feature>
<dbReference type="PROSITE" id="PS51017">
    <property type="entry name" value="CCT"/>
    <property type="match status" value="1"/>
</dbReference>
<dbReference type="Pfam" id="PF06203">
    <property type="entry name" value="CCT"/>
    <property type="match status" value="1"/>
</dbReference>
<gene>
    <name evidence="6" type="ORF">E3N88_11168</name>
</gene>
<name>A0A5N6PEW3_9ASTR</name>
<reference evidence="6 7" key="1">
    <citation type="submission" date="2019-05" db="EMBL/GenBank/DDBJ databases">
        <title>Mikania micrantha, genome provides insights into the molecular mechanism of rapid growth.</title>
        <authorList>
            <person name="Liu B."/>
        </authorList>
    </citation>
    <scope>NUCLEOTIDE SEQUENCE [LARGE SCALE GENOMIC DNA]</scope>
    <source>
        <strain evidence="6">NLD-2019</strain>
        <tissue evidence="6">Leaf</tissue>
    </source>
</reference>
<dbReference type="OrthoDB" id="153872at2759"/>
<comment type="subcellular location">
    <subcellularLocation>
        <location evidence="1 3">Nucleus</location>
    </subcellularLocation>
</comment>
<evidence type="ECO:0000256" key="4">
    <source>
        <dbReference type="SAM" id="MobiDB-lite"/>
    </source>
</evidence>
<dbReference type="InterPro" id="IPR010402">
    <property type="entry name" value="CCT_domain"/>
</dbReference>
<dbReference type="GO" id="GO:0006355">
    <property type="term" value="P:regulation of DNA-templated transcription"/>
    <property type="evidence" value="ECO:0007669"/>
    <property type="project" value="TreeGrafter"/>
</dbReference>
<comment type="caution">
    <text evidence="6">The sequence shown here is derived from an EMBL/GenBank/DDBJ whole genome shotgun (WGS) entry which is preliminary data.</text>
</comment>
<evidence type="ECO:0000259" key="5">
    <source>
        <dbReference type="PROSITE" id="PS51017"/>
    </source>
</evidence>
<evidence type="ECO:0000313" key="6">
    <source>
        <dbReference type="EMBL" id="KAD6119897.1"/>
    </source>
</evidence>
<feature type="domain" description="CCT" evidence="5">
    <location>
        <begin position="170"/>
        <end position="212"/>
    </location>
</feature>
<evidence type="ECO:0000313" key="7">
    <source>
        <dbReference type="Proteomes" id="UP000326396"/>
    </source>
</evidence>
<dbReference type="Proteomes" id="UP000326396">
    <property type="component" value="Linkage Group LG13"/>
</dbReference>
<keyword evidence="7" id="KW-1185">Reference proteome</keyword>
<dbReference type="InterPro" id="IPR052453">
    <property type="entry name" value="CONSTANS-like_ZF"/>
</dbReference>
<dbReference type="EMBL" id="SZYD01000005">
    <property type="protein sequence ID" value="KAD6119897.1"/>
    <property type="molecule type" value="Genomic_DNA"/>
</dbReference>
<protein>
    <recommendedName>
        <fullName evidence="5">CCT domain-containing protein</fullName>
    </recommendedName>
</protein>
<keyword evidence="2 3" id="KW-0539">Nucleus</keyword>
<dbReference type="PANTHER" id="PTHR31874">
    <property type="entry name" value="CCT MOTIF FAMILY PROTEIN, EXPRESSED"/>
    <property type="match status" value="1"/>
</dbReference>